<dbReference type="InterPro" id="IPR006145">
    <property type="entry name" value="PsdUridine_synth_RsuA/RluA"/>
</dbReference>
<keyword evidence="3" id="KW-1185">Reference proteome</keyword>
<dbReference type="PANTHER" id="PTHR21600">
    <property type="entry name" value="MITOCHONDRIAL RNA PSEUDOURIDINE SYNTHASE"/>
    <property type="match status" value="1"/>
</dbReference>
<reference evidence="3" key="1">
    <citation type="submission" date="2016-05" db="EMBL/GenBank/DDBJ databases">
        <title>Comparative genomics of biotechnologically important yeasts.</title>
        <authorList>
            <consortium name="DOE Joint Genome Institute"/>
            <person name="Riley R."/>
            <person name="Haridas S."/>
            <person name="Wolfe K.H."/>
            <person name="Lopes M.R."/>
            <person name="Hittinger C.T."/>
            <person name="Goker M."/>
            <person name="Salamov A."/>
            <person name="Wisecaver J."/>
            <person name="Long T.M."/>
            <person name="Aerts A.L."/>
            <person name="Barry K."/>
            <person name="Choi C."/>
            <person name="Clum A."/>
            <person name="Coughlan A.Y."/>
            <person name="Deshpande S."/>
            <person name="Douglass A.P."/>
            <person name="Hanson S.J."/>
            <person name="Klenk H.-P."/>
            <person name="Labutti K."/>
            <person name="Lapidus A."/>
            <person name="Lindquist E."/>
            <person name="Lipzen A."/>
            <person name="Meier-Kolthoff J.P."/>
            <person name="Ohm R.A."/>
            <person name="Otillar R.P."/>
            <person name="Pangilinan J."/>
            <person name="Peng Y."/>
            <person name="Rokas A."/>
            <person name="Rosa C.A."/>
            <person name="Scheuner C."/>
            <person name="Sibirny A.A."/>
            <person name="Slot J.C."/>
            <person name="Stielow J.B."/>
            <person name="Sun H."/>
            <person name="Kurtzman C.P."/>
            <person name="Blackwell M."/>
            <person name="Grigoriev I.V."/>
            <person name="Jeffries T.W."/>
        </authorList>
    </citation>
    <scope>NUCLEOTIDE SEQUENCE [LARGE SCALE GENOMIC DNA]</scope>
    <source>
        <strain evidence="3">NRRL Y-17324</strain>
    </source>
</reference>
<dbReference type="STRING" id="984487.A0A1E4SDA8"/>
<dbReference type="Pfam" id="PF00849">
    <property type="entry name" value="PseudoU_synth_2"/>
    <property type="match status" value="1"/>
</dbReference>
<dbReference type="GO" id="GO:0000455">
    <property type="term" value="P:enzyme-directed rRNA pseudouridine synthesis"/>
    <property type="evidence" value="ECO:0007669"/>
    <property type="project" value="TreeGrafter"/>
</dbReference>
<gene>
    <name evidence="2" type="ORF">CANTADRAFT_56175</name>
</gene>
<dbReference type="Proteomes" id="UP000094285">
    <property type="component" value="Unassembled WGS sequence"/>
</dbReference>
<dbReference type="CDD" id="cd02557">
    <property type="entry name" value="PseudoU_synth_ScRIB2"/>
    <property type="match status" value="1"/>
</dbReference>
<dbReference type="Gene3D" id="3.30.2350.10">
    <property type="entry name" value="Pseudouridine synthase"/>
    <property type="match status" value="1"/>
</dbReference>
<proteinExistence type="predicted"/>
<dbReference type="InterPro" id="IPR020103">
    <property type="entry name" value="PsdUridine_synth_cat_dom_sf"/>
</dbReference>
<dbReference type="PROSITE" id="PS01129">
    <property type="entry name" value="PSI_RLU"/>
    <property type="match status" value="1"/>
</dbReference>
<evidence type="ECO:0000259" key="1">
    <source>
        <dbReference type="Pfam" id="PF00849"/>
    </source>
</evidence>
<evidence type="ECO:0000313" key="2">
    <source>
        <dbReference type="EMBL" id="ODV77500.1"/>
    </source>
</evidence>
<dbReference type="GeneID" id="30984692"/>
<accession>A0A1E4SDA8</accession>
<dbReference type="RefSeq" id="XP_020062622.1">
    <property type="nucleotide sequence ID" value="XM_020210556.1"/>
</dbReference>
<dbReference type="GO" id="GO:0003723">
    <property type="term" value="F:RNA binding"/>
    <property type="evidence" value="ECO:0007669"/>
    <property type="project" value="InterPro"/>
</dbReference>
<dbReference type="OrthoDB" id="424794at2759"/>
<protein>
    <submittedName>
        <fullName evidence="2">DRAP deaminase and pseudouridylate synthase</fullName>
    </submittedName>
</protein>
<sequence length="424" mass="48668">MSRYNFENGLRKVVPYHFSYQTHVKPRWVGRTLVEVYTSEFGEKAQIIEHDLSQKVIYVLSNYGKKGGPVKIEGLEALCDRKIERFDMICNSKHMHEPSVPVGEESTSPGIPIVFENDELLVVNKPCGIPTHPTGNYYYNSVTEICKYELGLANVWPCHRLDKVTSGILILGKTKEAGIRYLGIIQNQKDRLVKEYVARVDGEFPTQEVMVNCPIFSVNSTGGYIKPLNAESLPINSTTLFKRIQYCPKLNQSIVICKPLTGRMHQIRIHLRNLGHPISNDYIYNPVLDTLPNHEINVLNGEIEKELYRRVFEKFPSFGKFQAPDVSVIKTDKCINLFEITNWHDDTGLNAKVKDLKTQRQAMLSELKQEHGEVCTECRRSLFDTDKDMTGLGIWLHAYRYEYLGEKPGFSFQTDMPTWARELN</sequence>
<dbReference type="InterPro" id="IPR050188">
    <property type="entry name" value="RluA_PseudoU_synthase"/>
</dbReference>
<dbReference type="AlphaFoldDB" id="A0A1E4SDA8"/>
<dbReference type="InterPro" id="IPR006224">
    <property type="entry name" value="PsdUridine_synth_RluA-like_CS"/>
</dbReference>
<name>A0A1E4SDA8_9ASCO</name>
<dbReference type="SUPFAM" id="SSF55120">
    <property type="entry name" value="Pseudouridine synthase"/>
    <property type="match status" value="1"/>
</dbReference>
<dbReference type="EMBL" id="KV453915">
    <property type="protein sequence ID" value="ODV77500.1"/>
    <property type="molecule type" value="Genomic_DNA"/>
</dbReference>
<organism evidence="2 3">
    <name type="scientific">Suhomyces tanzawaensis NRRL Y-17324</name>
    <dbReference type="NCBI Taxonomy" id="984487"/>
    <lineage>
        <taxon>Eukaryota</taxon>
        <taxon>Fungi</taxon>
        <taxon>Dikarya</taxon>
        <taxon>Ascomycota</taxon>
        <taxon>Saccharomycotina</taxon>
        <taxon>Pichiomycetes</taxon>
        <taxon>Debaryomycetaceae</taxon>
        <taxon>Suhomyces</taxon>
    </lineage>
</organism>
<evidence type="ECO:0000313" key="3">
    <source>
        <dbReference type="Proteomes" id="UP000094285"/>
    </source>
</evidence>
<dbReference type="GO" id="GO:0009982">
    <property type="term" value="F:pseudouridine synthase activity"/>
    <property type="evidence" value="ECO:0007669"/>
    <property type="project" value="InterPro"/>
</dbReference>
<feature type="domain" description="Pseudouridine synthase RsuA/RluA-like" evidence="1">
    <location>
        <begin position="120"/>
        <end position="272"/>
    </location>
</feature>
<dbReference type="PANTHER" id="PTHR21600:SF40">
    <property type="entry name" value="PSEUDOURIDYLATE SYNTHASE RPUSD2"/>
    <property type="match status" value="1"/>
</dbReference>